<dbReference type="FunFam" id="3.40.30.10:FF:000010">
    <property type="entry name" value="Glutathione peroxidase"/>
    <property type="match status" value="1"/>
</dbReference>
<dbReference type="EMBL" id="NFLJ01000041">
    <property type="protein sequence ID" value="OUQ32671.1"/>
    <property type="molecule type" value="Genomic_DNA"/>
</dbReference>
<dbReference type="Pfam" id="PF00255">
    <property type="entry name" value="GSHPx"/>
    <property type="match status" value="1"/>
</dbReference>
<feature type="active site" evidence="4">
    <location>
        <position position="35"/>
    </location>
</feature>
<evidence type="ECO:0000256" key="2">
    <source>
        <dbReference type="ARBA" id="ARBA00022559"/>
    </source>
</evidence>
<accession>A0A1Y4SUK9</accession>
<dbReference type="InterPro" id="IPR036249">
    <property type="entry name" value="Thioredoxin-like_sf"/>
</dbReference>
<dbReference type="AlphaFoldDB" id="A0A1Y4SUK9"/>
<dbReference type="GO" id="GO:0034599">
    <property type="term" value="P:cellular response to oxidative stress"/>
    <property type="evidence" value="ECO:0007669"/>
    <property type="project" value="TreeGrafter"/>
</dbReference>
<name>A0A1Y4SUK9_9FIRM</name>
<dbReference type="PROSITE" id="PS00763">
    <property type="entry name" value="GLUTATHIONE_PEROXID_2"/>
    <property type="match status" value="1"/>
</dbReference>
<evidence type="ECO:0000256" key="4">
    <source>
        <dbReference type="PIRSR" id="PIRSR000303-1"/>
    </source>
</evidence>
<dbReference type="OrthoDB" id="9809733at2"/>
<comment type="caution">
    <text evidence="6">The sequence shown here is derived from an EMBL/GenBank/DDBJ whole genome shotgun (WGS) entry which is preliminary data.</text>
</comment>
<dbReference type="PIRSF" id="PIRSF000303">
    <property type="entry name" value="Glutathion_perox"/>
    <property type="match status" value="1"/>
</dbReference>
<dbReference type="SUPFAM" id="SSF52833">
    <property type="entry name" value="Thioredoxin-like"/>
    <property type="match status" value="1"/>
</dbReference>
<dbReference type="PRINTS" id="PR01011">
    <property type="entry name" value="GLUTPROXDASE"/>
</dbReference>
<dbReference type="PANTHER" id="PTHR11592:SF78">
    <property type="entry name" value="GLUTATHIONE PEROXIDASE"/>
    <property type="match status" value="1"/>
</dbReference>
<dbReference type="InterPro" id="IPR029760">
    <property type="entry name" value="GPX_CS"/>
</dbReference>
<evidence type="ECO:0000256" key="5">
    <source>
        <dbReference type="RuleBase" id="RU000499"/>
    </source>
</evidence>
<dbReference type="RefSeq" id="WP_087243653.1">
    <property type="nucleotide sequence ID" value="NZ_AP031415.1"/>
</dbReference>
<evidence type="ECO:0000313" key="7">
    <source>
        <dbReference type="Proteomes" id="UP000195305"/>
    </source>
</evidence>
<dbReference type="InterPro" id="IPR000889">
    <property type="entry name" value="Glutathione_peroxidase"/>
</dbReference>
<dbReference type="Proteomes" id="UP000195305">
    <property type="component" value="Unassembled WGS sequence"/>
</dbReference>
<evidence type="ECO:0000313" key="6">
    <source>
        <dbReference type="EMBL" id="OUQ32671.1"/>
    </source>
</evidence>
<dbReference type="PROSITE" id="PS51355">
    <property type="entry name" value="GLUTATHIONE_PEROXID_3"/>
    <property type="match status" value="1"/>
</dbReference>
<keyword evidence="3 5" id="KW-0560">Oxidoreductase</keyword>
<dbReference type="PANTHER" id="PTHR11592">
    <property type="entry name" value="GLUTATHIONE PEROXIDASE"/>
    <property type="match status" value="1"/>
</dbReference>
<keyword evidence="7" id="KW-1185">Reference proteome</keyword>
<reference evidence="6 7" key="1">
    <citation type="journal article" date="2018" name="BMC Genomics">
        <title>Whole genome sequencing and function prediction of 133 gut anaerobes isolated from chicken caecum in pure cultures.</title>
        <authorList>
            <person name="Medvecky M."/>
            <person name="Cejkova D."/>
            <person name="Polansky O."/>
            <person name="Karasova D."/>
            <person name="Kubasova T."/>
            <person name="Cizek A."/>
            <person name="Rychlik I."/>
        </authorList>
    </citation>
    <scope>NUCLEOTIDE SEQUENCE [LARGE SCALE GENOMIC DNA]</scope>
    <source>
        <strain evidence="6 7">An13</strain>
    </source>
</reference>
<keyword evidence="2 5" id="KW-0575">Peroxidase</keyword>
<evidence type="ECO:0000256" key="1">
    <source>
        <dbReference type="ARBA" id="ARBA00006926"/>
    </source>
</evidence>
<proteinExistence type="inferred from homology"/>
<dbReference type="GO" id="GO:0004601">
    <property type="term" value="F:peroxidase activity"/>
    <property type="evidence" value="ECO:0007669"/>
    <property type="project" value="UniProtKB-KW"/>
</dbReference>
<protein>
    <recommendedName>
        <fullName evidence="5">Glutathione peroxidase</fullName>
    </recommendedName>
</protein>
<evidence type="ECO:0000256" key="3">
    <source>
        <dbReference type="ARBA" id="ARBA00023002"/>
    </source>
</evidence>
<comment type="similarity">
    <text evidence="1 5">Belongs to the glutathione peroxidase family.</text>
</comment>
<organism evidence="6 7">
    <name type="scientific">Massilimicrobiota timonensis</name>
    <dbReference type="NCBI Taxonomy" id="1776392"/>
    <lineage>
        <taxon>Bacteria</taxon>
        <taxon>Bacillati</taxon>
        <taxon>Bacillota</taxon>
        <taxon>Erysipelotrichia</taxon>
        <taxon>Erysipelotrichales</taxon>
        <taxon>Erysipelotrichaceae</taxon>
        <taxon>Massilimicrobiota</taxon>
    </lineage>
</organism>
<dbReference type="CDD" id="cd00340">
    <property type="entry name" value="GSH_Peroxidase"/>
    <property type="match status" value="1"/>
</dbReference>
<gene>
    <name evidence="6" type="ORF">B5E75_12075</name>
</gene>
<sequence length="157" mass="18448">MNLYDIEVLDSHNQKIKLSKYQGHVLLIVNTATECEFTEQYDHLEDLYEKYHEQGFTILDFPCNQFGEQAPGTMEEIMSFCADTYGVSFPQFAKIDVNGPQESPVYTYLKEHQKPELSKRIEWNFTKFLLDQNGHVVERFEPLVTPYEIEDEIIKLL</sequence>
<dbReference type="Gene3D" id="3.40.30.10">
    <property type="entry name" value="Glutaredoxin"/>
    <property type="match status" value="1"/>
</dbReference>